<gene>
    <name evidence="2" type="ORF">H6P81_004857</name>
</gene>
<protein>
    <submittedName>
        <fullName evidence="2">Uncharacterized protein</fullName>
    </submittedName>
</protein>
<feature type="compositionally biased region" description="Basic and acidic residues" evidence="1">
    <location>
        <begin position="168"/>
        <end position="179"/>
    </location>
</feature>
<evidence type="ECO:0000313" key="2">
    <source>
        <dbReference type="EMBL" id="KAG9451953.1"/>
    </source>
</evidence>
<organism evidence="2 3">
    <name type="scientific">Aristolochia fimbriata</name>
    <name type="common">White veined hardy Dutchman's pipe vine</name>
    <dbReference type="NCBI Taxonomy" id="158543"/>
    <lineage>
        <taxon>Eukaryota</taxon>
        <taxon>Viridiplantae</taxon>
        <taxon>Streptophyta</taxon>
        <taxon>Embryophyta</taxon>
        <taxon>Tracheophyta</taxon>
        <taxon>Spermatophyta</taxon>
        <taxon>Magnoliopsida</taxon>
        <taxon>Magnoliidae</taxon>
        <taxon>Piperales</taxon>
        <taxon>Aristolochiaceae</taxon>
        <taxon>Aristolochia</taxon>
    </lineage>
</organism>
<proteinExistence type="predicted"/>
<sequence length="192" mass="21171">MRYKCGRESISPFGRTETSIIVKFPLPLPSSERDSLNGDLGIEASVVQLNFAQSESGLPAINTAERGTDTRGDVSAWGTQQPAQCRSFLYDNTSTKAYGDLRTRYLPDPQLAQARKREEQSGSEKAVTEVVRWAYTQRLDAGSGRSVISKSQLLELDRRSVFSSSRVPEAERQVAEARRSSTPLLGGRDANN</sequence>
<accession>A0AAV7EXB9</accession>
<reference evidence="2 3" key="1">
    <citation type="submission" date="2021-07" db="EMBL/GenBank/DDBJ databases">
        <title>The Aristolochia fimbriata genome: insights into angiosperm evolution, floral development and chemical biosynthesis.</title>
        <authorList>
            <person name="Jiao Y."/>
        </authorList>
    </citation>
    <scope>NUCLEOTIDE SEQUENCE [LARGE SCALE GENOMIC DNA]</scope>
    <source>
        <strain evidence="2">IBCAS-2021</strain>
        <tissue evidence="2">Leaf</tissue>
    </source>
</reference>
<dbReference type="AlphaFoldDB" id="A0AAV7EXB9"/>
<feature type="region of interest" description="Disordered" evidence="1">
    <location>
        <begin position="162"/>
        <end position="192"/>
    </location>
</feature>
<dbReference type="Proteomes" id="UP000825729">
    <property type="component" value="Unassembled WGS sequence"/>
</dbReference>
<keyword evidence="3" id="KW-1185">Reference proteome</keyword>
<comment type="caution">
    <text evidence="2">The sequence shown here is derived from an EMBL/GenBank/DDBJ whole genome shotgun (WGS) entry which is preliminary data.</text>
</comment>
<name>A0AAV7EXB9_ARIFI</name>
<evidence type="ECO:0000256" key="1">
    <source>
        <dbReference type="SAM" id="MobiDB-lite"/>
    </source>
</evidence>
<evidence type="ECO:0000313" key="3">
    <source>
        <dbReference type="Proteomes" id="UP000825729"/>
    </source>
</evidence>
<dbReference type="EMBL" id="JAINDJ010000003">
    <property type="protein sequence ID" value="KAG9451953.1"/>
    <property type="molecule type" value="Genomic_DNA"/>
</dbReference>